<name>A0A084VIC8_ANOSI</name>
<dbReference type="EnsemblMetazoa" id="ASIC005032-RA">
    <property type="protein sequence ID" value="ASIC005032-PA"/>
    <property type="gene ID" value="ASIC005032"/>
</dbReference>
<dbReference type="EMBL" id="ATLV01013346">
    <property type="status" value="NOT_ANNOTATED_CDS"/>
    <property type="molecule type" value="Genomic_DNA"/>
</dbReference>
<dbReference type="EMBL" id="KE524854">
    <property type="protein sequence ID" value="KFB37722.1"/>
    <property type="molecule type" value="Genomic_DNA"/>
</dbReference>
<evidence type="ECO:0000313" key="3">
    <source>
        <dbReference type="Proteomes" id="UP000030765"/>
    </source>
</evidence>
<proteinExistence type="predicted"/>
<keyword evidence="3" id="KW-1185">Reference proteome</keyword>
<sequence length="99" mass="10884">MSPTTGQNSFTEPQEVAFPVSGCPILFFPSGHKPDDEAVRVVVFNRPGFVIATVVFGGVPAKRVTKFILGPGRCLKTETTTMRCKLQLHPHRTPCKDEK</sequence>
<dbReference type="VEuPathDB" id="VectorBase:ASIC005032"/>
<reference evidence="2" key="2">
    <citation type="submission" date="2020-05" db="UniProtKB">
        <authorList>
            <consortium name="EnsemblMetazoa"/>
        </authorList>
    </citation>
    <scope>IDENTIFICATION</scope>
</reference>
<gene>
    <name evidence="1" type="ORF">ZHAS_00005032</name>
</gene>
<accession>A0A084VIC8</accession>
<dbReference type="Proteomes" id="UP000030765">
    <property type="component" value="Unassembled WGS sequence"/>
</dbReference>
<reference evidence="1 3" key="1">
    <citation type="journal article" date="2014" name="BMC Genomics">
        <title>Genome sequence of Anopheles sinensis provides insight into genetics basis of mosquito competence for malaria parasites.</title>
        <authorList>
            <person name="Zhou D."/>
            <person name="Zhang D."/>
            <person name="Ding G."/>
            <person name="Shi L."/>
            <person name="Hou Q."/>
            <person name="Ye Y."/>
            <person name="Xu Y."/>
            <person name="Zhou H."/>
            <person name="Xiong C."/>
            <person name="Li S."/>
            <person name="Yu J."/>
            <person name="Hong S."/>
            <person name="Yu X."/>
            <person name="Zou P."/>
            <person name="Chen C."/>
            <person name="Chang X."/>
            <person name="Wang W."/>
            <person name="Lv Y."/>
            <person name="Sun Y."/>
            <person name="Ma L."/>
            <person name="Shen B."/>
            <person name="Zhu C."/>
        </authorList>
    </citation>
    <scope>NUCLEOTIDE SEQUENCE [LARGE SCALE GENOMIC DNA]</scope>
</reference>
<evidence type="ECO:0000313" key="2">
    <source>
        <dbReference type="EnsemblMetazoa" id="ASIC005032-PA"/>
    </source>
</evidence>
<evidence type="ECO:0000313" key="1">
    <source>
        <dbReference type="EMBL" id="KFB37722.1"/>
    </source>
</evidence>
<dbReference type="AlphaFoldDB" id="A0A084VIC8"/>
<protein>
    <submittedName>
        <fullName evidence="1 2">Cyclic nucleotide-binding domain (CNMP-BD) protein</fullName>
    </submittedName>
</protein>
<organism evidence="1">
    <name type="scientific">Anopheles sinensis</name>
    <name type="common">Mosquito</name>
    <dbReference type="NCBI Taxonomy" id="74873"/>
    <lineage>
        <taxon>Eukaryota</taxon>
        <taxon>Metazoa</taxon>
        <taxon>Ecdysozoa</taxon>
        <taxon>Arthropoda</taxon>
        <taxon>Hexapoda</taxon>
        <taxon>Insecta</taxon>
        <taxon>Pterygota</taxon>
        <taxon>Neoptera</taxon>
        <taxon>Endopterygota</taxon>
        <taxon>Diptera</taxon>
        <taxon>Nematocera</taxon>
        <taxon>Culicoidea</taxon>
        <taxon>Culicidae</taxon>
        <taxon>Anophelinae</taxon>
        <taxon>Anopheles</taxon>
    </lineage>
</organism>